<dbReference type="PROSITE" id="PS50835">
    <property type="entry name" value="IG_LIKE"/>
    <property type="match status" value="1"/>
</dbReference>
<dbReference type="PANTHER" id="PTHR23279:SF6">
    <property type="entry name" value="DEFECTIVE PROBOSCIS EXTENSION RESPONSE 7, ISOFORM F"/>
    <property type="match status" value="1"/>
</dbReference>
<organism evidence="2 3">
    <name type="scientific">Petrolisthes manimaculis</name>
    <dbReference type="NCBI Taxonomy" id="1843537"/>
    <lineage>
        <taxon>Eukaryota</taxon>
        <taxon>Metazoa</taxon>
        <taxon>Ecdysozoa</taxon>
        <taxon>Arthropoda</taxon>
        <taxon>Crustacea</taxon>
        <taxon>Multicrustacea</taxon>
        <taxon>Malacostraca</taxon>
        <taxon>Eumalacostraca</taxon>
        <taxon>Eucarida</taxon>
        <taxon>Decapoda</taxon>
        <taxon>Pleocyemata</taxon>
        <taxon>Anomura</taxon>
        <taxon>Galatheoidea</taxon>
        <taxon>Porcellanidae</taxon>
        <taxon>Petrolisthes</taxon>
    </lineage>
</organism>
<dbReference type="GO" id="GO:0032589">
    <property type="term" value="C:neuron projection membrane"/>
    <property type="evidence" value="ECO:0007669"/>
    <property type="project" value="TreeGrafter"/>
</dbReference>
<dbReference type="Proteomes" id="UP001292094">
    <property type="component" value="Unassembled WGS sequence"/>
</dbReference>
<proteinExistence type="predicted"/>
<gene>
    <name evidence="2" type="ORF">Pmani_037097</name>
</gene>
<accession>A0AAE1TLS7</accession>
<dbReference type="InterPro" id="IPR007110">
    <property type="entry name" value="Ig-like_dom"/>
</dbReference>
<reference evidence="2" key="1">
    <citation type="submission" date="2023-11" db="EMBL/GenBank/DDBJ databases">
        <title>Genome assemblies of two species of porcelain crab, Petrolisthes cinctipes and Petrolisthes manimaculis (Anomura: Porcellanidae).</title>
        <authorList>
            <person name="Angst P."/>
        </authorList>
    </citation>
    <scope>NUCLEOTIDE SEQUENCE</scope>
    <source>
        <strain evidence="2">PB745_02</strain>
        <tissue evidence="2">Gill</tissue>
    </source>
</reference>
<name>A0AAE1TLS7_9EUCA</name>
<dbReference type="InterPro" id="IPR013783">
    <property type="entry name" value="Ig-like_fold"/>
</dbReference>
<feature type="domain" description="Ig-like" evidence="1">
    <location>
        <begin position="14"/>
        <end position="129"/>
    </location>
</feature>
<dbReference type="Gene3D" id="2.60.40.10">
    <property type="entry name" value="Immunoglobulins"/>
    <property type="match status" value="1"/>
</dbReference>
<evidence type="ECO:0000313" key="2">
    <source>
        <dbReference type="EMBL" id="KAK4289967.1"/>
    </source>
</evidence>
<evidence type="ECO:0000313" key="3">
    <source>
        <dbReference type="Proteomes" id="UP001292094"/>
    </source>
</evidence>
<dbReference type="InterPro" id="IPR036179">
    <property type="entry name" value="Ig-like_dom_sf"/>
</dbReference>
<protein>
    <recommendedName>
        <fullName evidence="1">Ig-like domain-containing protein</fullName>
    </recommendedName>
</protein>
<dbReference type="SUPFAM" id="SSF48726">
    <property type="entry name" value="Immunoglobulin"/>
    <property type="match status" value="2"/>
</dbReference>
<dbReference type="CDD" id="cd00096">
    <property type="entry name" value="Ig"/>
    <property type="match status" value="1"/>
</dbReference>
<dbReference type="EMBL" id="JAWZYT010005646">
    <property type="protein sequence ID" value="KAK4289967.1"/>
    <property type="molecule type" value="Genomic_DNA"/>
</dbReference>
<dbReference type="InterPro" id="IPR037448">
    <property type="entry name" value="Zig-8"/>
</dbReference>
<dbReference type="AlphaFoldDB" id="A0AAE1TLS7"/>
<evidence type="ECO:0000259" key="1">
    <source>
        <dbReference type="PROSITE" id="PS50835"/>
    </source>
</evidence>
<sequence length="248" mass="27581">MHLSTLSHPDSSLPSYSTLLPFSLFLVYPPLPSSSTLQLFRFPSLSPISFDSPPRLSVVWRRFEQCVQRYGDLGTGFFHMRTSQPLVVRENVHHPPETENWDLDITSVTFRDSGVYECQVSTSPKVSLPILLTVLGKQAAVIRGPGEVYVQRGSTISLECEVAAGTEVVGAVSWFRGQHALNYSSPRGGISMEVREEGRLGYISIEVGEEGRLGYINIEVREEGRLGYISIEVREGGLRLDYTTAKND</sequence>
<keyword evidence="3" id="KW-1185">Reference proteome</keyword>
<comment type="caution">
    <text evidence="2">The sequence shown here is derived from an EMBL/GenBank/DDBJ whole genome shotgun (WGS) entry which is preliminary data.</text>
</comment>
<dbReference type="GO" id="GO:0050808">
    <property type="term" value="P:synapse organization"/>
    <property type="evidence" value="ECO:0007669"/>
    <property type="project" value="TreeGrafter"/>
</dbReference>
<dbReference type="PANTHER" id="PTHR23279">
    <property type="entry name" value="DEFECTIVE PROBOSCIS EXTENSION RESPONSE DPR -RELATED"/>
    <property type="match status" value="1"/>
</dbReference>